<dbReference type="SUPFAM" id="SSF159065">
    <property type="entry name" value="Dom34/Pelota N-terminal domain-like"/>
    <property type="match status" value="1"/>
</dbReference>
<dbReference type="InterPro" id="IPR005140">
    <property type="entry name" value="eRF1_Pelota-like_N"/>
</dbReference>
<dbReference type="EMBL" id="CAXDID020000166">
    <property type="protein sequence ID" value="CAL6045861.1"/>
    <property type="molecule type" value="Genomic_DNA"/>
</dbReference>
<evidence type="ECO:0000313" key="7">
    <source>
        <dbReference type="EMBL" id="CAI9958343.1"/>
    </source>
</evidence>
<dbReference type="GO" id="GO:0071025">
    <property type="term" value="P:RNA surveillance"/>
    <property type="evidence" value="ECO:0007669"/>
    <property type="project" value="InterPro"/>
</dbReference>
<gene>
    <name evidence="8" type="ORF">HINF_LOCUS41449</name>
    <name evidence="7" type="ORF">HINF_LOCUS45988</name>
</gene>
<dbReference type="PANTHER" id="PTHR10853">
    <property type="entry name" value="PELOTA"/>
    <property type="match status" value="1"/>
</dbReference>
<accession>A0AA86QHG1</accession>
<sequence length="365" mass="41721">MKLHHIPTEDSPELAVTPQNESDLYLLSKTIKVNDIIASVTTRKVQATESKSVRKTLYLKLKVMQIAYKQQDMELVITGKVTEGKEDVSVGQTHTIHIYVYHKVTVTKQQWYKADIDEVISYADAARNAQQAAILLTRDGVGRFAFTEENQFMNVERVERAIPQKNAFNQSKIQSAQGSFLLQVIVFLQQKLTVKIKTLVVMGQSDILEHFKSLDLKSITCEIQYHTTKELTFSKAFASIQEQGNDELFQEFKKRLELNAKWFCATDCLKCANQNLAAISDLLMLKSEVSGNNRDQIEQIMQQVKQTKDIKVQIIADNTDLGQKLKNFGGMICLVKYDVYLDVEDTKAGQEFQEWEKFDEIEAEM</sequence>
<dbReference type="Gene3D" id="3.30.1330.30">
    <property type="match status" value="1"/>
</dbReference>
<dbReference type="GO" id="GO:0005737">
    <property type="term" value="C:cytoplasm"/>
    <property type="evidence" value="ECO:0007669"/>
    <property type="project" value="UniProtKB-SubCell"/>
</dbReference>
<evidence type="ECO:0000313" key="8">
    <source>
        <dbReference type="EMBL" id="CAL6045861.1"/>
    </source>
</evidence>
<dbReference type="InterPro" id="IPR005142">
    <property type="entry name" value="eRF1_3"/>
</dbReference>
<dbReference type="AlphaFoldDB" id="A0AA86QHG1"/>
<comment type="cofactor">
    <cofactor evidence="1">
        <name>a divalent metal cation</name>
        <dbReference type="ChEBI" id="CHEBI:60240"/>
    </cofactor>
</comment>
<keyword evidence="5" id="KW-0479">Metal-binding</keyword>
<dbReference type="GO" id="GO:0032790">
    <property type="term" value="P:ribosome disassembly"/>
    <property type="evidence" value="ECO:0007669"/>
    <property type="project" value="TreeGrafter"/>
</dbReference>
<dbReference type="InterPro" id="IPR038069">
    <property type="entry name" value="Pelota/DOM34_N"/>
</dbReference>
<organism evidence="7">
    <name type="scientific">Hexamita inflata</name>
    <dbReference type="NCBI Taxonomy" id="28002"/>
    <lineage>
        <taxon>Eukaryota</taxon>
        <taxon>Metamonada</taxon>
        <taxon>Diplomonadida</taxon>
        <taxon>Hexamitidae</taxon>
        <taxon>Hexamitinae</taxon>
        <taxon>Hexamita</taxon>
    </lineage>
</organism>
<reference evidence="8 9" key="2">
    <citation type="submission" date="2024-07" db="EMBL/GenBank/DDBJ databases">
        <authorList>
            <person name="Akdeniz Z."/>
        </authorList>
    </citation>
    <scope>NUCLEOTIDE SEQUENCE [LARGE SCALE GENOMIC DNA]</scope>
</reference>
<dbReference type="SUPFAM" id="SSF55315">
    <property type="entry name" value="L30e-like"/>
    <property type="match status" value="1"/>
</dbReference>
<evidence type="ECO:0000313" key="9">
    <source>
        <dbReference type="Proteomes" id="UP001642409"/>
    </source>
</evidence>
<dbReference type="Gene3D" id="2.30.30.870">
    <property type="entry name" value="Pelota, domain A"/>
    <property type="match status" value="1"/>
</dbReference>
<dbReference type="GO" id="GO:0070966">
    <property type="term" value="P:nuclear-transcribed mRNA catabolic process, no-go decay"/>
    <property type="evidence" value="ECO:0007669"/>
    <property type="project" value="InterPro"/>
</dbReference>
<proteinExistence type="inferred from homology"/>
<dbReference type="Pfam" id="PF03465">
    <property type="entry name" value="eRF1_3"/>
    <property type="match status" value="1"/>
</dbReference>
<dbReference type="PANTHER" id="PTHR10853:SF0">
    <property type="entry name" value="PROTEIN PELOTA HOMOLOG"/>
    <property type="match status" value="1"/>
</dbReference>
<reference evidence="7" key="1">
    <citation type="submission" date="2023-06" db="EMBL/GenBank/DDBJ databases">
        <authorList>
            <person name="Kurt Z."/>
        </authorList>
    </citation>
    <scope>NUCLEOTIDE SEQUENCE</scope>
</reference>
<comment type="subcellular location">
    <subcellularLocation>
        <location evidence="2">Cytoplasm</location>
    </subcellularLocation>
</comment>
<keyword evidence="9" id="KW-1185">Reference proteome</keyword>
<name>A0AA86QHG1_9EUKA</name>
<evidence type="ECO:0000256" key="2">
    <source>
        <dbReference type="ARBA" id="ARBA00004496"/>
    </source>
</evidence>
<evidence type="ECO:0000256" key="4">
    <source>
        <dbReference type="ARBA" id="ARBA00022490"/>
    </source>
</evidence>
<evidence type="ECO:0000256" key="5">
    <source>
        <dbReference type="ARBA" id="ARBA00022723"/>
    </source>
</evidence>
<evidence type="ECO:0000256" key="3">
    <source>
        <dbReference type="ARBA" id="ARBA00009504"/>
    </source>
</evidence>
<dbReference type="InterPro" id="IPR004405">
    <property type="entry name" value="TF_pelota"/>
</dbReference>
<dbReference type="GO" id="GO:0046872">
    <property type="term" value="F:metal ion binding"/>
    <property type="evidence" value="ECO:0007669"/>
    <property type="project" value="UniProtKB-KW"/>
</dbReference>
<dbReference type="GO" id="GO:0070651">
    <property type="term" value="P:nonfunctional rRNA decay"/>
    <property type="evidence" value="ECO:0007669"/>
    <property type="project" value="TreeGrafter"/>
</dbReference>
<evidence type="ECO:0000256" key="1">
    <source>
        <dbReference type="ARBA" id="ARBA00001968"/>
    </source>
</evidence>
<dbReference type="Pfam" id="PF26356">
    <property type="entry name" value="Pelota_N"/>
    <property type="match status" value="1"/>
</dbReference>
<comment type="caution">
    <text evidence="7">The sequence shown here is derived from an EMBL/GenBank/DDBJ whole genome shotgun (WGS) entry which is preliminary data.</text>
</comment>
<dbReference type="SMART" id="SM01194">
    <property type="entry name" value="eRF1_1"/>
    <property type="match status" value="1"/>
</dbReference>
<comment type="similarity">
    <text evidence="3">Belongs to the eukaryotic release factor 1 family. Pelota subfamily.</text>
</comment>
<evidence type="ECO:0000259" key="6">
    <source>
        <dbReference type="SMART" id="SM01194"/>
    </source>
</evidence>
<feature type="domain" description="eRF1/Pelota-like N-terminal" evidence="6">
    <location>
        <begin position="1"/>
        <end position="124"/>
    </location>
</feature>
<protein>
    <submittedName>
        <fullName evidence="7">Pelota-like protein</fullName>
    </submittedName>
    <submittedName>
        <fullName evidence="8">Pelota-like_protein</fullName>
    </submittedName>
</protein>
<dbReference type="EMBL" id="CATOUU010000905">
    <property type="protein sequence ID" value="CAI9958343.1"/>
    <property type="molecule type" value="Genomic_DNA"/>
</dbReference>
<dbReference type="GO" id="GO:0070481">
    <property type="term" value="P:nuclear-transcribed mRNA catabolic process, non-stop decay"/>
    <property type="evidence" value="ECO:0007669"/>
    <property type="project" value="InterPro"/>
</dbReference>
<dbReference type="Proteomes" id="UP001642409">
    <property type="component" value="Unassembled WGS sequence"/>
</dbReference>
<dbReference type="InterPro" id="IPR029064">
    <property type="entry name" value="Ribosomal_eL30-like_sf"/>
</dbReference>
<dbReference type="InterPro" id="IPR058547">
    <property type="entry name" value="Pelota_N"/>
</dbReference>
<keyword evidence="4" id="KW-0963">Cytoplasm</keyword>